<keyword evidence="4" id="KW-1185">Reference proteome</keyword>
<dbReference type="RefSeq" id="WP_165237596.1">
    <property type="nucleotide sequence ID" value="NZ_CP049257.1"/>
</dbReference>
<organism evidence="3 4">
    <name type="scientific">Nocardioides anomalus</name>
    <dbReference type="NCBI Taxonomy" id="2712223"/>
    <lineage>
        <taxon>Bacteria</taxon>
        <taxon>Bacillati</taxon>
        <taxon>Actinomycetota</taxon>
        <taxon>Actinomycetes</taxon>
        <taxon>Propionibacteriales</taxon>
        <taxon>Nocardioidaceae</taxon>
        <taxon>Nocardioides</taxon>
    </lineage>
</organism>
<evidence type="ECO:0000313" key="3">
    <source>
        <dbReference type="EMBL" id="QIG45236.1"/>
    </source>
</evidence>
<dbReference type="EMBL" id="CP049257">
    <property type="protein sequence ID" value="QIG45236.1"/>
    <property type="molecule type" value="Genomic_DNA"/>
</dbReference>
<evidence type="ECO:0000256" key="1">
    <source>
        <dbReference type="SAM" id="MobiDB-lite"/>
    </source>
</evidence>
<accession>A0A6G6WJ55</accession>
<name>A0A6G6WJ55_9ACTN</name>
<sequence length="237" mass="26258">MNKTLLLAALTCLALLVPAAPVDASGGRATPPAPYSGTFIIGDSTLYRVAPKLRRLEPDWYVDQQRGRAVNALQRRMEAYLATHPTPANFVMALGTNRCHFPEWSYARLERAIDLLPPETNVFLVMVVRAGSYQRWKDVTLRLYNRYSRHLARVRPNTYTIDWRQTVLADPTLDPVTGVSSLLVDGTHQTGATHGQPPGPGVDTYLKLILDKYDAVNGQPRPSRLPAPPQPLLPSPA</sequence>
<evidence type="ECO:0000256" key="2">
    <source>
        <dbReference type="SAM" id="SignalP"/>
    </source>
</evidence>
<protein>
    <recommendedName>
        <fullName evidence="5">SGNH/GDSL hydrolase family protein</fullName>
    </recommendedName>
</protein>
<keyword evidence="2" id="KW-0732">Signal</keyword>
<gene>
    <name evidence="3" type="ORF">G5V58_22935</name>
</gene>
<dbReference type="SUPFAM" id="SSF52266">
    <property type="entry name" value="SGNH hydrolase"/>
    <property type="match status" value="1"/>
</dbReference>
<feature type="region of interest" description="Disordered" evidence="1">
    <location>
        <begin position="217"/>
        <end position="237"/>
    </location>
</feature>
<dbReference type="KEGG" id="nano:G5V58_22935"/>
<dbReference type="Proteomes" id="UP000502996">
    <property type="component" value="Chromosome"/>
</dbReference>
<reference evidence="3 4" key="1">
    <citation type="submission" date="2020-02" db="EMBL/GenBank/DDBJ databases">
        <title>Full genome sequence of Nocardioides sp. R-3366.</title>
        <authorList>
            <person name="Im W.-T."/>
        </authorList>
    </citation>
    <scope>NUCLEOTIDE SEQUENCE [LARGE SCALE GENOMIC DNA]</scope>
    <source>
        <strain evidence="3 4">R-3366</strain>
    </source>
</reference>
<feature type="signal peptide" evidence="2">
    <location>
        <begin position="1"/>
        <end position="24"/>
    </location>
</feature>
<feature type="compositionally biased region" description="Pro residues" evidence="1">
    <location>
        <begin position="223"/>
        <end position="237"/>
    </location>
</feature>
<feature type="chain" id="PRO_5026230907" description="SGNH/GDSL hydrolase family protein" evidence="2">
    <location>
        <begin position="25"/>
        <end position="237"/>
    </location>
</feature>
<evidence type="ECO:0008006" key="5">
    <source>
        <dbReference type="Google" id="ProtNLM"/>
    </source>
</evidence>
<proteinExistence type="predicted"/>
<evidence type="ECO:0000313" key="4">
    <source>
        <dbReference type="Proteomes" id="UP000502996"/>
    </source>
</evidence>
<dbReference type="AlphaFoldDB" id="A0A6G6WJ55"/>